<comment type="subcellular location">
    <subcellularLocation>
        <location evidence="1">Membrane</location>
        <topology evidence="1">Single-pass membrane protein</topology>
    </subcellularLocation>
</comment>
<evidence type="ECO:0000256" key="3">
    <source>
        <dbReference type="ARBA" id="ARBA00022692"/>
    </source>
</evidence>
<feature type="compositionally biased region" description="Polar residues" evidence="8">
    <location>
        <begin position="162"/>
        <end position="171"/>
    </location>
</feature>
<feature type="transmembrane region" description="Helical" evidence="9">
    <location>
        <begin position="126"/>
        <end position="149"/>
    </location>
</feature>
<keyword evidence="2" id="KW-0597">Phosphoprotein</keyword>
<dbReference type="GO" id="GO:0016020">
    <property type="term" value="C:membrane"/>
    <property type="evidence" value="ECO:0007669"/>
    <property type="project" value="UniProtKB-SubCell"/>
</dbReference>
<accession>A0A5N6U8F3</accession>
<dbReference type="InterPro" id="IPR049328">
    <property type="entry name" value="TM_ErbB1"/>
</dbReference>
<evidence type="ECO:0000256" key="7">
    <source>
        <dbReference type="ARBA" id="ARBA00023136"/>
    </source>
</evidence>
<gene>
    <name evidence="11" type="ORF">BDV25DRAFT_126318</name>
</gene>
<keyword evidence="7 9" id="KW-0472">Membrane</keyword>
<evidence type="ECO:0000313" key="11">
    <source>
        <dbReference type="EMBL" id="KAE8154913.1"/>
    </source>
</evidence>
<keyword evidence="4" id="KW-0547">Nucleotide-binding</keyword>
<dbReference type="EMBL" id="ML742026">
    <property type="protein sequence ID" value="KAE8154913.1"/>
    <property type="molecule type" value="Genomic_DNA"/>
</dbReference>
<evidence type="ECO:0000256" key="8">
    <source>
        <dbReference type="SAM" id="MobiDB-lite"/>
    </source>
</evidence>
<keyword evidence="6 9" id="KW-1133">Transmembrane helix</keyword>
<evidence type="ECO:0000259" key="10">
    <source>
        <dbReference type="Pfam" id="PF21314"/>
    </source>
</evidence>
<feature type="domain" description="Epidermal growth factor receptor-like transmembrane-juxtamembrane segment" evidence="10">
    <location>
        <begin position="127"/>
        <end position="154"/>
    </location>
</feature>
<dbReference type="PANTHER" id="PTHR15549">
    <property type="entry name" value="PAIRED IMMUNOGLOBULIN-LIKE TYPE 2 RECEPTOR"/>
    <property type="match status" value="1"/>
</dbReference>
<dbReference type="GO" id="GO:0005524">
    <property type="term" value="F:ATP binding"/>
    <property type="evidence" value="ECO:0007669"/>
    <property type="project" value="UniProtKB-KW"/>
</dbReference>
<dbReference type="InterPro" id="IPR051694">
    <property type="entry name" value="Immunoregulatory_rcpt-like"/>
</dbReference>
<evidence type="ECO:0000256" key="1">
    <source>
        <dbReference type="ARBA" id="ARBA00004167"/>
    </source>
</evidence>
<dbReference type="GO" id="GO:0071944">
    <property type="term" value="C:cell periphery"/>
    <property type="evidence" value="ECO:0007669"/>
    <property type="project" value="UniProtKB-ARBA"/>
</dbReference>
<dbReference type="Pfam" id="PF21314">
    <property type="entry name" value="TM_ErbB1"/>
    <property type="match status" value="1"/>
</dbReference>
<evidence type="ECO:0000256" key="4">
    <source>
        <dbReference type="ARBA" id="ARBA00022741"/>
    </source>
</evidence>
<dbReference type="OrthoDB" id="4779287at2759"/>
<dbReference type="Gene3D" id="1.20.5.510">
    <property type="entry name" value="Single helix bin"/>
    <property type="match status" value="1"/>
</dbReference>
<dbReference type="PANTHER" id="PTHR15549:SF26">
    <property type="entry name" value="AXIAL BUDDING PATTERN PROTEIN 2-RELATED"/>
    <property type="match status" value="1"/>
</dbReference>
<dbReference type="AlphaFoldDB" id="A0A5N6U8F3"/>
<evidence type="ECO:0000256" key="2">
    <source>
        <dbReference type="ARBA" id="ARBA00022553"/>
    </source>
</evidence>
<keyword evidence="12" id="KW-1185">Reference proteome</keyword>
<sequence>MNYNPPYGFPLRRNGTCLSTETSCGHTWGDFYACCPGNSKCPGAVQSIQNNVCCPEESDCTSPLKATPHCANDTATMFNHTGYFCCLEGQTGFWTDDPNNAVGCVDGVPTTSSPSSSNSSSTNKGAIAGGVIGGVAGLAILLALLWFFLRRRKQPPPPPPISMTTPANPFQDTPRELDSQANYPELADSSKQPVHELSSGRD</sequence>
<organism evidence="11 12">
    <name type="scientific">Aspergillus avenaceus</name>
    <dbReference type="NCBI Taxonomy" id="36643"/>
    <lineage>
        <taxon>Eukaryota</taxon>
        <taxon>Fungi</taxon>
        <taxon>Dikarya</taxon>
        <taxon>Ascomycota</taxon>
        <taxon>Pezizomycotina</taxon>
        <taxon>Eurotiomycetes</taxon>
        <taxon>Eurotiomycetidae</taxon>
        <taxon>Eurotiales</taxon>
        <taxon>Aspergillaceae</taxon>
        <taxon>Aspergillus</taxon>
        <taxon>Aspergillus subgen. Circumdati</taxon>
    </lineage>
</organism>
<reference evidence="11 12" key="1">
    <citation type="submission" date="2019-04" db="EMBL/GenBank/DDBJ databases">
        <title>Friends and foes A comparative genomics study of 23 Aspergillus species from section Flavi.</title>
        <authorList>
            <consortium name="DOE Joint Genome Institute"/>
            <person name="Kjaerbolling I."/>
            <person name="Vesth T."/>
            <person name="Frisvad J.C."/>
            <person name="Nybo J.L."/>
            <person name="Theobald S."/>
            <person name="Kildgaard S."/>
            <person name="Isbrandt T."/>
            <person name="Kuo A."/>
            <person name="Sato A."/>
            <person name="Lyhne E.K."/>
            <person name="Kogle M.E."/>
            <person name="Wiebenga A."/>
            <person name="Kun R.S."/>
            <person name="Lubbers R.J."/>
            <person name="Makela M.R."/>
            <person name="Barry K."/>
            <person name="Chovatia M."/>
            <person name="Clum A."/>
            <person name="Daum C."/>
            <person name="Haridas S."/>
            <person name="He G."/>
            <person name="LaButti K."/>
            <person name="Lipzen A."/>
            <person name="Mondo S."/>
            <person name="Riley R."/>
            <person name="Salamov A."/>
            <person name="Simmons B.A."/>
            <person name="Magnuson J.K."/>
            <person name="Henrissat B."/>
            <person name="Mortensen U.H."/>
            <person name="Larsen T.O."/>
            <person name="Devries R.P."/>
            <person name="Grigoriev I.V."/>
            <person name="Machida M."/>
            <person name="Baker S.E."/>
            <person name="Andersen M.R."/>
        </authorList>
    </citation>
    <scope>NUCLEOTIDE SEQUENCE [LARGE SCALE GENOMIC DNA]</scope>
    <source>
        <strain evidence="11 12">IBT 18842</strain>
    </source>
</reference>
<protein>
    <recommendedName>
        <fullName evidence="10">Epidermal growth factor receptor-like transmembrane-juxtamembrane segment domain-containing protein</fullName>
    </recommendedName>
</protein>
<evidence type="ECO:0000256" key="5">
    <source>
        <dbReference type="ARBA" id="ARBA00022840"/>
    </source>
</evidence>
<proteinExistence type="predicted"/>
<keyword evidence="5" id="KW-0067">ATP-binding</keyword>
<evidence type="ECO:0000313" key="12">
    <source>
        <dbReference type="Proteomes" id="UP000325780"/>
    </source>
</evidence>
<keyword evidence="3 9" id="KW-0812">Transmembrane</keyword>
<dbReference type="Proteomes" id="UP000325780">
    <property type="component" value="Unassembled WGS sequence"/>
</dbReference>
<name>A0A5N6U8F3_ASPAV</name>
<feature type="region of interest" description="Disordered" evidence="8">
    <location>
        <begin position="156"/>
        <end position="202"/>
    </location>
</feature>
<evidence type="ECO:0000256" key="9">
    <source>
        <dbReference type="SAM" id="Phobius"/>
    </source>
</evidence>
<evidence type="ECO:0000256" key="6">
    <source>
        <dbReference type="ARBA" id="ARBA00022989"/>
    </source>
</evidence>